<dbReference type="Proteomes" id="UP000622687">
    <property type="component" value="Unassembled WGS sequence"/>
</dbReference>
<gene>
    <name evidence="1" type="ORF">I6U51_23535</name>
</gene>
<proteinExistence type="predicted"/>
<name>A0A934HW06_9CLOT</name>
<dbReference type="InterPro" id="IPR045507">
    <property type="entry name" value="DUF6483"/>
</dbReference>
<accession>A0A934HW06</accession>
<dbReference type="EMBL" id="JAEEGB010000049">
    <property type="protein sequence ID" value="MBI6875646.1"/>
    <property type="molecule type" value="Genomic_DNA"/>
</dbReference>
<protein>
    <submittedName>
        <fullName evidence="1">Uncharacterized protein</fullName>
    </submittedName>
</protein>
<sequence length="115" mass="13524">MNIEKLIEAMGEGVGKLVFHKKDGCSKKISIEQMSPTDIFKVVFNRLFNEKKYNEAENLIFDELKENYSPEIYEVALEFYNSLLDKSDEELNKSNFPREEIYQGLNSIQKFKDKE</sequence>
<organism evidence="1 2">
    <name type="scientific">Clostridium aciditolerans</name>
    <dbReference type="NCBI Taxonomy" id="339861"/>
    <lineage>
        <taxon>Bacteria</taxon>
        <taxon>Bacillati</taxon>
        <taxon>Bacillota</taxon>
        <taxon>Clostridia</taxon>
        <taxon>Eubacteriales</taxon>
        <taxon>Clostridiaceae</taxon>
        <taxon>Clostridium</taxon>
    </lineage>
</organism>
<keyword evidence="2" id="KW-1185">Reference proteome</keyword>
<reference evidence="1" key="1">
    <citation type="submission" date="2020-12" db="EMBL/GenBank/DDBJ databases">
        <title>Clostridium thailandense sp. nov., a novel acetogenic bacterium isolated from peat land soil in Thailand.</title>
        <authorList>
            <person name="Chaikitkaew S."/>
            <person name="Birkeland N.K."/>
        </authorList>
    </citation>
    <scope>NUCLEOTIDE SEQUENCE</scope>
    <source>
        <strain evidence="1">DSM 17425</strain>
    </source>
</reference>
<dbReference type="RefSeq" id="WP_211144987.1">
    <property type="nucleotide sequence ID" value="NZ_JAEEGB010000049.1"/>
</dbReference>
<evidence type="ECO:0000313" key="1">
    <source>
        <dbReference type="EMBL" id="MBI6875646.1"/>
    </source>
</evidence>
<comment type="caution">
    <text evidence="1">The sequence shown here is derived from an EMBL/GenBank/DDBJ whole genome shotgun (WGS) entry which is preliminary data.</text>
</comment>
<dbReference type="Pfam" id="PF20092">
    <property type="entry name" value="DUF6483"/>
    <property type="match status" value="1"/>
</dbReference>
<dbReference type="AlphaFoldDB" id="A0A934HW06"/>
<evidence type="ECO:0000313" key="2">
    <source>
        <dbReference type="Proteomes" id="UP000622687"/>
    </source>
</evidence>